<dbReference type="Gene3D" id="3.30.830.10">
    <property type="entry name" value="Metalloenzyme, LuxS/M16 peptidase-like"/>
    <property type="match status" value="2"/>
</dbReference>
<evidence type="ECO:0000256" key="1">
    <source>
        <dbReference type="SAM" id="SignalP"/>
    </source>
</evidence>
<sequence>MKTALKMNTKIVAFFALFILTVSANAQIDRSKPPVAGPEPEISIDKPEEFTLKNGLKVMVVENHKLPKVSYSLRIDNPPIATGKKAGIESLIGSMLGNGTTSISKDEFNEEIDFLGANLNFGITGGYASSLSKYSDRILELMADAAINPLLTEEEFEKEKTKLLEGLKADAKSTDAIASRVGYALSFGTKHPYGEYVTEETINNVSFGDALAFYEKNFNPENAYLVVIGDVDYKTVKKQIKKYFKDWKKSVDIKHTVPKPNPNVQYTQINFVNVPGATQSNLSITNNVDLKMSDEDYHAALITNNILGGGGEGYLFKNLREEHGYTYGAYSNLGNDRYGAARFSATAKVRNAVTDSAVVEALKEINRIRTEPVDAQLLKDAKAKYVGNFVMALERPQTVANYALNIELNNLPEDFYTTYLQKINDVSVEDIQRVANKYFKADNLRIVVVGNGAEVLENLEKTGIPIMYYDTYANPTEKPKFEVKLPEGVNAKSVFNAYIDAIGGQEKVAAINSILVKYEASAMGATVISEEKKMDGKLKQTIFMNGNAMMTVLTTQEKVTMNNNPLPENMVNDMKTLGGLFTELNLLNNDSAKITAIESVEGRDAYKVQVPGEVVSLTYYYDVETGLKVKEVQTTSMKGQTQSQEVVLKDYKDFEGIKFPATREGTQMGQLVVYKLLEAKLNEGVSDADFN</sequence>
<dbReference type="SUPFAM" id="SSF63411">
    <property type="entry name" value="LuxS/MPP-like metallohydrolase"/>
    <property type="match status" value="2"/>
</dbReference>
<evidence type="ECO:0000313" key="5">
    <source>
        <dbReference type="Proteomes" id="UP001597086"/>
    </source>
</evidence>
<dbReference type="Proteomes" id="UP001597086">
    <property type="component" value="Unassembled WGS sequence"/>
</dbReference>
<protein>
    <submittedName>
        <fullName evidence="4">M16 family metallopeptidase</fullName>
    </submittedName>
</protein>
<feature type="domain" description="Peptidase M16 N-terminal" evidence="2">
    <location>
        <begin position="84"/>
        <end position="169"/>
    </location>
</feature>
<accession>A0ABW3KTJ6</accession>
<organism evidence="4 5">
    <name type="scientific">Winogradskyella rapida</name>
    <dbReference type="NCBI Taxonomy" id="549701"/>
    <lineage>
        <taxon>Bacteria</taxon>
        <taxon>Pseudomonadati</taxon>
        <taxon>Bacteroidota</taxon>
        <taxon>Flavobacteriia</taxon>
        <taxon>Flavobacteriales</taxon>
        <taxon>Flavobacteriaceae</taxon>
        <taxon>Winogradskyella</taxon>
    </lineage>
</organism>
<reference evidence="5" key="1">
    <citation type="journal article" date="2019" name="Int. J. Syst. Evol. Microbiol.">
        <title>The Global Catalogue of Microorganisms (GCM) 10K type strain sequencing project: providing services to taxonomists for standard genome sequencing and annotation.</title>
        <authorList>
            <consortium name="The Broad Institute Genomics Platform"/>
            <consortium name="The Broad Institute Genome Sequencing Center for Infectious Disease"/>
            <person name="Wu L."/>
            <person name="Ma J."/>
        </authorList>
    </citation>
    <scope>NUCLEOTIDE SEQUENCE [LARGE SCALE GENOMIC DNA]</scope>
    <source>
        <strain evidence="5">CCUG 56098</strain>
    </source>
</reference>
<dbReference type="Pfam" id="PF00675">
    <property type="entry name" value="Peptidase_M16"/>
    <property type="match status" value="1"/>
</dbReference>
<dbReference type="InterPro" id="IPR011249">
    <property type="entry name" value="Metalloenz_LuxS/M16"/>
</dbReference>
<proteinExistence type="predicted"/>
<feature type="chain" id="PRO_5046165123" evidence="1">
    <location>
        <begin position="27"/>
        <end position="691"/>
    </location>
</feature>
<keyword evidence="1" id="KW-0732">Signal</keyword>
<dbReference type="InterPro" id="IPR050361">
    <property type="entry name" value="MPP/UQCRC_Complex"/>
</dbReference>
<gene>
    <name evidence="4" type="ORF">ACFQ13_14625</name>
</gene>
<evidence type="ECO:0000313" key="4">
    <source>
        <dbReference type="EMBL" id="MFD1017159.1"/>
    </source>
</evidence>
<dbReference type="InterPro" id="IPR011765">
    <property type="entry name" value="Pept_M16_N"/>
</dbReference>
<feature type="domain" description="Peptidase M16 C-terminal" evidence="3">
    <location>
        <begin position="205"/>
        <end position="384"/>
    </location>
</feature>
<dbReference type="InterPro" id="IPR007863">
    <property type="entry name" value="Peptidase_M16_C"/>
</dbReference>
<feature type="signal peptide" evidence="1">
    <location>
        <begin position="1"/>
        <end position="26"/>
    </location>
</feature>
<dbReference type="EMBL" id="JBHTKM010000063">
    <property type="protein sequence ID" value="MFD1017159.1"/>
    <property type="molecule type" value="Genomic_DNA"/>
</dbReference>
<name>A0ABW3KTJ6_9FLAO</name>
<dbReference type="PANTHER" id="PTHR11851">
    <property type="entry name" value="METALLOPROTEASE"/>
    <property type="match status" value="1"/>
</dbReference>
<comment type="caution">
    <text evidence="4">The sequence shown here is derived from an EMBL/GenBank/DDBJ whole genome shotgun (WGS) entry which is preliminary data.</text>
</comment>
<evidence type="ECO:0000259" key="2">
    <source>
        <dbReference type="Pfam" id="PF00675"/>
    </source>
</evidence>
<keyword evidence="5" id="KW-1185">Reference proteome</keyword>
<evidence type="ECO:0000259" key="3">
    <source>
        <dbReference type="Pfam" id="PF05193"/>
    </source>
</evidence>
<dbReference type="RefSeq" id="WP_386118620.1">
    <property type="nucleotide sequence ID" value="NZ_JBHTKM010000063.1"/>
</dbReference>
<dbReference type="Pfam" id="PF05193">
    <property type="entry name" value="Peptidase_M16_C"/>
    <property type="match status" value="1"/>
</dbReference>